<dbReference type="SUPFAM" id="SSF46785">
    <property type="entry name" value="Winged helix' DNA-binding domain"/>
    <property type="match status" value="1"/>
</dbReference>
<dbReference type="GO" id="GO:0003700">
    <property type="term" value="F:DNA-binding transcription factor activity"/>
    <property type="evidence" value="ECO:0007669"/>
    <property type="project" value="InterPro"/>
</dbReference>
<protein>
    <submittedName>
        <fullName evidence="5">GntR family transcriptional regulator</fullName>
    </submittedName>
</protein>
<dbReference type="GO" id="GO:0003677">
    <property type="term" value="F:DNA binding"/>
    <property type="evidence" value="ECO:0007669"/>
    <property type="project" value="UniProtKB-KW"/>
</dbReference>
<dbReference type="InterPro" id="IPR036388">
    <property type="entry name" value="WH-like_DNA-bd_sf"/>
</dbReference>
<dbReference type="KEGG" id="lhf:JCM16775_1651"/>
<gene>
    <name evidence="5" type="ORF">JCM16775_1651</name>
</gene>
<dbReference type="Pfam" id="PF00392">
    <property type="entry name" value="GntR"/>
    <property type="match status" value="1"/>
</dbReference>
<dbReference type="OrthoDB" id="46236at2"/>
<dbReference type="InterPro" id="IPR028978">
    <property type="entry name" value="Chorismate_lyase_/UTRA_dom_sf"/>
</dbReference>
<dbReference type="PRINTS" id="PR00035">
    <property type="entry name" value="HTHGNTR"/>
</dbReference>
<evidence type="ECO:0000313" key="5">
    <source>
        <dbReference type="EMBL" id="BBM38940.1"/>
    </source>
</evidence>
<dbReference type="Gene3D" id="3.40.1410.10">
    <property type="entry name" value="Chorismate lyase-like"/>
    <property type="match status" value="1"/>
</dbReference>
<organism evidence="5 6">
    <name type="scientific">Leptotrichia hofstadii</name>
    <dbReference type="NCBI Taxonomy" id="157688"/>
    <lineage>
        <taxon>Bacteria</taxon>
        <taxon>Fusobacteriati</taxon>
        <taxon>Fusobacteriota</taxon>
        <taxon>Fusobacteriia</taxon>
        <taxon>Fusobacteriales</taxon>
        <taxon>Leptotrichiaceae</taxon>
        <taxon>Leptotrichia</taxon>
    </lineage>
</organism>
<dbReference type="InterPro" id="IPR050679">
    <property type="entry name" value="Bact_HTH_transcr_reg"/>
</dbReference>
<accession>A0A510JI01</accession>
<evidence type="ECO:0000256" key="3">
    <source>
        <dbReference type="ARBA" id="ARBA00023163"/>
    </source>
</evidence>
<dbReference type="Gene3D" id="1.10.10.10">
    <property type="entry name" value="Winged helix-like DNA-binding domain superfamily/Winged helix DNA-binding domain"/>
    <property type="match status" value="1"/>
</dbReference>
<evidence type="ECO:0000313" key="6">
    <source>
        <dbReference type="Proteomes" id="UP000321892"/>
    </source>
</evidence>
<dbReference type="SMART" id="SM00345">
    <property type="entry name" value="HTH_GNTR"/>
    <property type="match status" value="1"/>
</dbReference>
<dbReference type="AlphaFoldDB" id="A0A510JI01"/>
<sequence length="235" mass="27503">MNKYAKVYHDIKDKIKKGKLKPGDFLKKEDDLALDYNFSKLTVRKALSMLEAEGYIQKIKGKKSIILEKKNLENISLTSIQTVQEINKLQNIHLETDLISLYIVQGVKKLMEEFQVPESADFYKVVRTNSLNGEVLNYSTSFFDRKIVPFLNEEIAKKSIYEYLEKELNLKIAYSRRDISFRKITSEEQKYLKLEDINMVVVIETHAYLSNGTLFQYETIIHHPEKFTFSAIAKR</sequence>
<dbReference type="Pfam" id="PF07702">
    <property type="entry name" value="UTRA"/>
    <property type="match status" value="1"/>
</dbReference>
<dbReference type="Proteomes" id="UP000321892">
    <property type="component" value="Chromosome"/>
</dbReference>
<name>A0A510JI01_9FUSO</name>
<dbReference type="PROSITE" id="PS50949">
    <property type="entry name" value="HTH_GNTR"/>
    <property type="match status" value="1"/>
</dbReference>
<dbReference type="SMART" id="SM00866">
    <property type="entry name" value="UTRA"/>
    <property type="match status" value="1"/>
</dbReference>
<keyword evidence="1" id="KW-0805">Transcription regulation</keyword>
<keyword evidence="6" id="KW-1185">Reference proteome</keyword>
<keyword evidence="2" id="KW-0238">DNA-binding</keyword>
<dbReference type="InterPro" id="IPR036390">
    <property type="entry name" value="WH_DNA-bd_sf"/>
</dbReference>
<reference evidence="5 6" key="1">
    <citation type="submission" date="2019-07" db="EMBL/GenBank/DDBJ databases">
        <title>Complete Genome Sequence of Leptotrichia hofstadii Strain JCM16775.</title>
        <authorList>
            <person name="Watanabe S."/>
            <person name="Cui L."/>
        </authorList>
    </citation>
    <scope>NUCLEOTIDE SEQUENCE [LARGE SCALE GENOMIC DNA]</scope>
    <source>
        <strain evidence="5 6">JCM16775</strain>
    </source>
</reference>
<proteinExistence type="predicted"/>
<dbReference type="SUPFAM" id="SSF64288">
    <property type="entry name" value="Chorismate lyase-like"/>
    <property type="match status" value="1"/>
</dbReference>
<dbReference type="PANTHER" id="PTHR44846">
    <property type="entry name" value="MANNOSYL-D-GLYCERATE TRANSPORT/METABOLISM SYSTEM REPRESSOR MNGR-RELATED"/>
    <property type="match status" value="1"/>
</dbReference>
<evidence type="ECO:0000256" key="2">
    <source>
        <dbReference type="ARBA" id="ARBA00023125"/>
    </source>
</evidence>
<dbReference type="EMBL" id="AP019823">
    <property type="protein sequence ID" value="BBM38940.1"/>
    <property type="molecule type" value="Genomic_DNA"/>
</dbReference>
<dbReference type="InterPro" id="IPR000524">
    <property type="entry name" value="Tscrpt_reg_HTH_GntR"/>
</dbReference>
<feature type="domain" description="HTH gntR-type" evidence="4">
    <location>
        <begin position="1"/>
        <end position="69"/>
    </location>
</feature>
<dbReference type="RefSeq" id="WP_026746018.1">
    <property type="nucleotide sequence ID" value="NZ_AP019823.1"/>
</dbReference>
<dbReference type="InterPro" id="IPR011663">
    <property type="entry name" value="UTRA"/>
</dbReference>
<dbReference type="PANTHER" id="PTHR44846:SF12">
    <property type="entry name" value="HTH-TYPE TRANSCRIPTIONAL REGULATOR TRER"/>
    <property type="match status" value="1"/>
</dbReference>
<evidence type="ECO:0000256" key="1">
    <source>
        <dbReference type="ARBA" id="ARBA00023015"/>
    </source>
</evidence>
<dbReference type="GO" id="GO:0045892">
    <property type="term" value="P:negative regulation of DNA-templated transcription"/>
    <property type="evidence" value="ECO:0007669"/>
    <property type="project" value="TreeGrafter"/>
</dbReference>
<evidence type="ECO:0000259" key="4">
    <source>
        <dbReference type="PROSITE" id="PS50949"/>
    </source>
</evidence>
<keyword evidence="3" id="KW-0804">Transcription</keyword>